<sequence>MATYEDLEAAVAAIQQAHPHWQPPQLVQTALNMAGLSPIVPNSVFDSLRTSAPPGVFDANGQIANPQPGTPQPVLPRPGTTTLPPPMNIPGPATGQPVDRNLAAPKNDLDSLRATGHPCKNKSVPHDQIRTFIDGYNGIIGATGSGPANSHWNASIDRAKTGLQKALAGLSSGIRGQFADALNLNLQRSFQVLDDMSNHAATMEQLFDAFFDDLATTRSNYEQYLPLYNQAVAHPDEPSSKETLNQLNDLVLGIMDVYRGPIDGIAQSHPSVDSAVPEVGPPMSGPAGLAGGPLAGSGGGAPEVLPQGGLNTGRAPDPPAPTAVQPDGRQSIPNVPADGGAGQVPGDGAGQGSGTGGGQGADPAAKPSADAAKAGGREGTGLHTAPLGLGSKGRSTAPKTGGGGAGRGGGGRGSGGAKPPAAVAAPPKVGGSPVPVSRAGISGPGGAGAPGAPVAGHSKSTADKAHKASKALRLPKHGEEVAGEAEGVVPVIGDVPRRAAPADQKKT</sequence>
<feature type="compositionally biased region" description="Low complexity" evidence="1">
    <location>
        <begin position="361"/>
        <end position="374"/>
    </location>
</feature>
<feature type="compositionally biased region" description="Gly residues" evidence="1">
    <location>
        <begin position="339"/>
        <end position="360"/>
    </location>
</feature>
<dbReference type="AlphaFoldDB" id="A0A1A3KHB5"/>
<feature type="compositionally biased region" description="Gly residues" evidence="1">
    <location>
        <begin position="400"/>
        <end position="416"/>
    </location>
</feature>
<evidence type="ECO:0000313" key="3">
    <source>
        <dbReference type="Proteomes" id="UP000093925"/>
    </source>
</evidence>
<comment type="caution">
    <text evidence="2">The sequence shown here is derived from an EMBL/GenBank/DDBJ whole genome shotgun (WGS) entry which is preliminary data.</text>
</comment>
<feature type="compositionally biased region" description="Low complexity" evidence="1">
    <location>
        <begin position="417"/>
        <end position="441"/>
    </location>
</feature>
<accession>A0A1A3KHB5</accession>
<feature type="compositionally biased region" description="Low complexity" evidence="1">
    <location>
        <begin position="484"/>
        <end position="493"/>
    </location>
</feature>
<name>A0A1A3KHB5_MYCAS</name>
<protein>
    <submittedName>
        <fullName evidence="2">Uncharacterized protein</fullName>
    </submittedName>
</protein>
<reference evidence="2 3" key="1">
    <citation type="submission" date="2016-06" db="EMBL/GenBank/DDBJ databases">
        <authorList>
            <person name="Kjaerup R.B."/>
            <person name="Dalgaard T.S."/>
            <person name="Juul-Madsen H.R."/>
        </authorList>
    </citation>
    <scope>NUCLEOTIDE SEQUENCE [LARGE SCALE GENOMIC DNA]</scope>
    <source>
        <strain evidence="2 3">1276495.2</strain>
    </source>
</reference>
<organism evidence="2 3">
    <name type="scientific">Mycobacterium asiaticum</name>
    <dbReference type="NCBI Taxonomy" id="1790"/>
    <lineage>
        <taxon>Bacteria</taxon>
        <taxon>Bacillati</taxon>
        <taxon>Actinomycetota</taxon>
        <taxon>Actinomycetes</taxon>
        <taxon>Mycobacteriales</taxon>
        <taxon>Mycobacteriaceae</taxon>
        <taxon>Mycobacterium</taxon>
    </lineage>
</organism>
<dbReference type="Proteomes" id="UP000093925">
    <property type="component" value="Unassembled WGS sequence"/>
</dbReference>
<proteinExistence type="predicted"/>
<gene>
    <name evidence="2" type="ORF">A5640_15455</name>
</gene>
<dbReference type="RefSeq" id="WP_065140580.1">
    <property type="nucleotide sequence ID" value="NZ_LZLM01000084.1"/>
</dbReference>
<feature type="compositionally biased region" description="Gly residues" evidence="1">
    <location>
        <begin position="288"/>
        <end position="301"/>
    </location>
</feature>
<feature type="region of interest" description="Disordered" evidence="1">
    <location>
        <begin position="64"/>
        <end position="101"/>
    </location>
</feature>
<evidence type="ECO:0000256" key="1">
    <source>
        <dbReference type="SAM" id="MobiDB-lite"/>
    </source>
</evidence>
<dbReference type="EMBL" id="LZLM01000084">
    <property type="protein sequence ID" value="OBJ84522.1"/>
    <property type="molecule type" value="Genomic_DNA"/>
</dbReference>
<feature type="region of interest" description="Disordered" evidence="1">
    <location>
        <begin position="265"/>
        <end position="507"/>
    </location>
</feature>
<evidence type="ECO:0000313" key="2">
    <source>
        <dbReference type="EMBL" id="OBJ84522.1"/>
    </source>
</evidence>